<dbReference type="AlphaFoldDB" id="E0UHB0"/>
<dbReference type="InterPro" id="IPR020948">
    <property type="entry name" value="P_starv_induced_PsiE-like"/>
</dbReference>
<evidence type="ECO:0000256" key="3">
    <source>
        <dbReference type="ARBA" id="ARBA00022692"/>
    </source>
</evidence>
<keyword evidence="8" id="KW-1185">Reference proteome</keyword>
<evidence type="ECO:0000256" key="5">
    <source>
        <dbReference type="ARBA" id="ARBA00023136"/>
    </source>
</evidence>
<proteinExistence type="predicted"/>
<feature type="transmembrane region" description="Helical" evidence="6">
    <location>
        <begin position="35"/>
        <end position="55"/>
    </location>
</feature>
<protein>
    <recommendedName>
        <fullName evidence="9">Phosphate-starvation-inducible E-like protein</fullName>
    </recommendedName>
</protein>
<name>E0UHB0_GLOV7</name>
<evidence type="ECO:0000256" key="4">
    <source>
        <dbReference type="ARBA" id="ARBA00022989"/>
    </source>
</evidence>
<dbReference type="KEGG" id="cyj:Cyan7822_4933"/>
<feature type="transmembrane region" description="Helical" evidence="6">
    <location>
        <begin position="131"/>
        <end position="148"/>
    </location>
</feature>
<feature type="transmembrane region" description="Helical" evidence="6">
    <location>
        <begin position="101"/>
        <end position="119"/>
    </location>
</feature>
<dbReference type="STRING" id="497965.Cyan7822_4933"/>
<evidence type="ECO:0000256" key="1">
    <source>
        <dbReference type="ARBA" id="ARBA00004651"/>
    </source>
</evidence>
<dbReference type="EMBL" id="CP002198">
    <property type="protein sequence ID" value="ADN16824.1"/>
    <property type="molecule type" value="Genomic_DNA"/>
</dbReference>
<gene>
    <name evidence="7" type="ordered locus">Cyan7822_4933</name>
</gene>
<evidence type="ECO:0000256" key="2">
    <source>
        <dbReference type="ARBA" id="ARBA00022475"/>
    </source>
</evidence>
<keyword evidence="2" id="KW-1003">Cell membrane</keyword>
<evidence type="ECO:0000256" key="6">
    <source>
        <dbReference type="SAM" id="Phobius"/>
    </source>
</evidence>
<keyword evidence="3 6" id="KW-0812">Transmembrane</keyword>
<evidence type="ECO:0000313" key="7">
    <source>
        <dbReference type="EMBL" id="ADN16824.1"/>
    </source>
</evidence>
<keyword evidence="4 6" id="KW-1133">Transmembrane helix</keyword>
<dbReference type="OrthoDB" id="488857at2"/>
<dbReference type="HOGENOM" id="CLU_113758_1_0_3"/>
<sequence>MKFFNQLITDITEGLKNDDKFMDFIHVVENVVSKILSVALVIVILVSLFDLVIILMRDLFATEPYGFFNKTLLEIFGLFLNILIALELLENITAYLRKHIVQVELVVVTALIAIARKIIIFDPVKYNKNDLIALAVASAALSGSYWLIRRMNSKS</sequence>
<comment type="subcellular location">
    <subcellularLocation>
        <location evidence="1">Cell membrane</location>
        <topology evidence="1">Multi-pass membrane protein</topology>
    </subcellularLocation>
</comment>
<keyword evidence="5 6" id="KW-0472">Membrane</keyword>
<dbReference type="Pfam" id="PF06146">
    <property type="entry name" value="PsiE"/>
    <property type="match status" value="1"/>
</dbReference>
<dbReference type="eggNOG" id="COG3431">
    <property type="taxonomic scope" value="Bacteria"/>
</dbReference>
<dbReference type="GO" id="GO:0005886">
    <property type="term" value="C:plasma membrane"/>
    <property type="evidence" value="ECO:0007669"/>
    <property type="project" value="UniProtKB-SubCell"/>
</dbReference>
<accession>E0UHB0</accession>
<reference evidence="8" key="1">
    <citation type="journal article" date="2011" name="MBio">
        <title>Novel metabolic attributes of the genus Cyanothece, comprising a group of unicellular nitrogen-fixing Cyanobacteria.</title>
        <authorList>
            <person name="Bandyopadhyay A."/>
            <person name="Elvitigala T."/>
            <person name="Welsh E."/>
            <person name="Stockel J."/>
            <person name="Liberton M."/>
            <person name="Min H."/>
            <person name="Sherman L.A."/>
            <person name="Pakrasi H.B."/>
        </authorList>
    </citation>
    <scope>NUCLEOTIDE SEQUENCE [LARGE SCALE GENOMIC DNA]</scope>
    <source>
        <strain evidence="8">PCC 7822</strain>
    </source>
</reference>
<evidence type="ECO:0008006" key="9">
    <source>
        <dbReference type="Google" id="ProtNLM"/>
    </source>
</evidence>
<evidence type="ECO:0000313" key="8">
    <source>
        <dbReference type="Proteomes" id="UP000008206"/>
    </source>
</evidence>
<feature type="transmembrane region" description="Helical" evidence="6">
    <location>
        <begin position="67"/>
        <end position="89"/>
    </location>
</feature>
<organism evidence="7 8">
    <name type="scientific">Gloeothece verrucosa (strain PCC 7822)</name>
    <name type="common">Cyanothece sp. (strain PCC 7822)</name>
    <dbReference type="NCBI Taxonomy" id="497965"/>
    <lineage>
        <taxon>Bacteria</taxon>
        <taxon>Bacillati</taxon>
        <taxon>Cyanobacteriota</taxon>
        <taxon>Cyanophyceae</taxon>
        <taxon>Oscillatoriophycideae</taxon>
        <taxon>Chroococcales</taxon>
        <taxon>Aphanothecaceae</taxon>
        <taxon>Gloeothece</taxon>
        <taxon>Gloeothece verrucosa</taxon>
    </lineage>
</organism>
<dbReference type="Proteomes" id="UP000008206">
    <property type="component" value="Chromosome"/>
</dbReference>
<dbReference type="RefSeq" id="WP_013324862.1">
    <property type="nucleotide sequence ID" value="NC_014501.1"/>
</dbReference>